<feature type="active site" description="Proton donor" evidence="12">
    <location>
        <position position="60"/>
    </location>
</feature>
<evidence type="ECO:0000313" key="17">
    <source>
        <dbReference type="EMBL" id="MBU3842133.1"/>
    </source>
</evidence>
<dbReference type="Pfam" id="PF00383">
    <property type="entry name" value="dCMP_cyt_deam_1"/>
    <property type="match status" value="1"/>
</dbReference>
<dbReference type="CDD" id="cd01283">
    <property type="entry name" value="cytidine_deaminase"/>
    <property type="match status" value="1"/>
</dbReference>
<dbReference type="AlphaFoldDB" id="A0A9E2KX68"/>
<dbReference type="NCBIfam" id="NF004064">
    <property type="entry name" value="PRK05578.1"/>
    <property type="match status" value="1"/>
</dbReference>
<dbReference type="InterPro" id="IPR006262">
    <property type="entry name" value="Cyt_deam_tetra"/>
</dbReference>
<feature type="binding site" evidence="14">
    <location>
        <position position="58"/>
    </location>
    <ligand>
        <name>Zn(2+)</name>
        <dbReference type="ChEBI" id="CHEBI:29105"/>
        <note>catalytic</note>
    </ligand>
</feature>
<dbReference type="EMBL" id="JAHLFN010000034">
    <property type="protein sequence ID" value="MBU3842133.1"/>
    <property type="molecule type" value="Genomic_DNA"/>
</dbReference>
<gene>
    <name evidence="17" type="primary">cdd</name>
    <name evidence="17" type="ORF">IAA47_04005</name>
</gene>
<dbReference type="InterPro" id="IPR016192">
    <property type="entry name" value="APOBEC/CMP_deaminase_Zn-bd"/>
</dbReference>
<dbReference type="SUPFAM" id="SSF53927">
    <property type="entry name" value="Cytidine deaminase-like"/>
    <property type="match status" value="1"/>
</dbReference>
<name>A0A9E2KX68_9FUSO</name>
<evidence type="ECO:0000256" key="10">
    <source>
        <dbReference type="ARBA" id="ARBA00049252"/>
    </source>
</evidence>
<evidence type="ECO:0000256" key="9">
    <source>
        <dbReference type="ARBA" id="ARBA00032005"/>
    </source>
</evidence>
<dbReference type="EC" id="3.5.4.5" evidence="4 15"/>
<evidence type="ECO:0000256" key="4">
    <source>
        <dbReference type="ARBA" id="ARBA00012783"/>
    </source>
</evidence>
<dbReference type="PANTHER" id="PTHR11644">
    <property type="entry name" value="CYTIDINE DEAMINASE"/>
    <property type="match status" value="1"/>
</dbReference>
<evidence type="ECO:0000256" key="6">
    <source>
        <dbReference type="ARBA" id="ARBA00022723"/>
    </source>
</evidence>
<dbReference type="GO" id="GO:0008270">
    <property type="term" value="F:zinc ion binding"/>
    <property type="evidence" value="ECO:0007669"/>
    <property type="project" value="UniProtKB-UniRule"/>
</dbReference>
<dbReference type="Proteomes" id="UP000724657">
    <property type="component" value="Unassembled WGS sequence"/>
</dbReference>
<feature type="binding site" evidence="14">
    <location>
        <position position="96"/>
    </location>
    <ligand>
        <name>Zn(2+)</name>
        <dbReference type="ChEBI" id="CHEBI:29105"/>
        <note>catalytic</note>
    </ligand>
</feature>
<evidence type="ECO:0000256" key="7">
    <source>
        <dbReference type="ARBA" id="ARBA00022801"/>
    </source>
</evidence>
<evidence type="ECO:0000256" key="8">
    <source>
        <dbReference type="ARBA" id="ARBA00022833"/>
    </source>
</evidence>
<evidence type="ECO:0000256" key="3">
    <source>
        <dbReference type="ARBA" id="ARBA00006576"/>
    </source>
</evidence>
<evidence type="ECO:0000256" key="12">
    <source>
        <dbReference type="PIRSR" id="PIRSR606262-1"/>
    </source>
</evidence>
<dbReference type="NCBIfam" id="TIGR01354">
    <property type="entry name" value="cyt_deam_tetra"/>
    <property type="match status" value="1"/>
</dbReference>
<evidence type="ECO:0000256" key="1">
    <source>
        <dbReference type="ARBA" id="ARBA00001947"/>
    </source>
</evidence>
<evidence type="ECO:0000256" key="2">
    <source>
        <dbReference type="ARBA" id="ARBA00003949"/>
    </source>
</evidence>
<evidence type="ECO:0000256" key="15">
    <source>
        <dbReference type="RuleBase" id="RU364006"/>
    </source>
</evidence>
<reference evidence="17" key="1">
    <citation type="journal article" date="2021" name="PeerJ">
        <title>Extensive microbial diversity within the chicken gut microbiome revealed by metagenomics and culture.</title>
        <authorList>
            <person name="Gilroy R."/>
            <person name="Ravi A."/>
            <person name="Getino M."/>
            <person name="Pursley I."/>
            <person name="Horton D.L."/>
            <person name="Alikhan N.F."/>
            <person name="Baker D."/>
            <person name="Gharbi K."/>
            <person name="Hall N."/>
            <person name="Watson M."/>
            <person name="Adriaenssens E.M."/>
            <person name="Foster-Nyarko E."/>
            <person name="Jarju S."/>
            <person name="Secka A."/>
            <person name="Antonio M."/>
            <person name="Oren A."/>
            <person name="Chaudhuri R.R."/>
            <person name="La Ragione R."/>
            <person name="Hildebrand F."/>
            <person name="Pallen M.J."/>
        </authorList>
    </citation>
    <scope>NUCLEOTIDE SEQUENCE</scope>
    <source>
        <strain evidence="17">A6-441</strain>
    </source>
</reference>
<dbReference type="GO" id="GO:0005829">
    <property type="term" value="C:cytosol"/>
    <property type="evidence" value="ECO:0007669"/>
    <property type="project" value="TreeGrafter"/>
</dbReference>
<dbReference type="InterPro" id="IPR016193">
    <property type="entry name" value="Cytidine_deaminase-like"/>
</dbReference>
<comment type="catalytic activity">
    <reaction evidence="10 15">
        <text>2'-deoxycytidine + H2O + H(+) = 2'-deoxyuridine + NH4(+)</text>
        <dbReference type="Rhea" id="RHEA:13433"/>
        <dbReference type="ChEBI" id="CHEBI:15377"/>
        <dbReference type="ChEBI" id="CHEBI:15378"/>
        <dbReference type="ChEBI" id="CHEBI:15698"/>
        <dbReference type="ChEBI" id="CHEBI:16450"/>
        <dbReference type="ChEBI" id="CHEBI:28938"/>
        <dbReference type="EC" id="3.5.4.5"/>
    </reaction>
</comment>
<dbReference type="Gene3D" id="3.40.140.10">
    <property type="entry name" value="Cytidine Deaminase, domain 2"/>
    <property type="match status" value="1"/>
</dbReference>
<comment type="similarity">
    <text evidence="3 15">Belongs to the cytidine and deoxycytidylate deaminase family.</text>
</comment>
<feature type="binding site" evidence="13">
    <location>
        <begin position="47"/>
        <end position="53"/>
    </location>
    <ligand>
        <name>substrate</name>
    </ligand>
</feature>
<keyword evidence="7 15" id="KW-0378">Hydrolase</keyword>
<dbReference type="GO" id="GO:0072527">
    <property type="term" value="P:pyrimidine-containing compound metabolic process"/>
    <property type="evidence" value="ECO:0007669"/>
    <property type="project" value="UniProtKB-ARBA"/>
</dbReference>
<evidence type="ECO:0000256" key="13">
    <source>
        <dbReference type="PIRSR" id="PIRSR606262-2"/>
    </source>
</evidence>
<sequence length="138" mass="15272">MQKIFEDYKDILDKAFEVMEKAYAPYSKYHVGACIKTTDGKYHVGANIENASYGLTNCAERSALFHVYSLGYREDDIESMAVVTRGNTLGSPCGACRQVMVELLKNDTPVVIANTSSQAIITNIAELLPFSFTSEDLK</sequence>
<evidence type="ECO:0000256" key="5">
    <source>
        <dbReference type="ARBA" id="ARBA00018266"/>
    </source>
</evidence>
<dbReference type="InterPro" id="IPR002125">
    <property type="entry name" value="CMP_dCMP_dom"/>
</dbReference>
<organism evidence="17 18">
    <name type="scientific">Candidatus Fusobacterium pullicola</name>
    <dbReference type="NCBI Taxonomy" id="2838601"/>
    <lineage>
        <taxon>Bacteria</taxon>
        <taxon>Fusobacteriati</taxon>
        <taxon>Fusobacteriota</taxon>
        <taxon>Fusobacteriia</taxon>
        <taxon>Fusobacteriales</taxon>
        <taxon>Fusobacteriaceae</taxon>
        <taxon>Fusobacterium</taxon>
    </lineage>
</organism>
<accession>A0A9E2KX68</accession>
<dbReference type="GO" id="GO:0004126">
    <property type="term" value="F:cytidine deaminase activity"/>
    <property type="evidence" value="ECO:0007669"/>
    <property type="project" value="UniProtKB-UniRule"/>
</dbReference>
<comment type="caution">
    <text evidence="17">The sequence shown here is derived from an EMBL/GenBank/DDBJ whole genome shotgun (WGS) entry which is preliminary data.</text>
</comment>
<comment type="cofactor">
    <cofactor evidence="1 14 15">
        <name>Zn(2+)</name>
        <dbReference type="ChEBI" id="CHEBI:29105"/>
    </cofactor>
</comment>
<feature type="domain" description="CMP/dCMP-type deaminase" evidence="16">
    <location>
        <begin position="6"/>
        <end position="135"/>
    </location>
</feature>
<evidence type="ECO:0000259" key="16">
    <source>
        <dbReference type="PROSITE" id="PS51747"/>
    </source>
</evidence>
<dbReference type="PROSITE" id="PS51747">
    <property type="entry name" value="CYT_DCMP_DEAMINASES_2"/>
    <property type="match status" value="1"/>
</dbReference>
<dbReference type="PROSITE" id="PS00903">
    <property type="entry name" value="CYT_DCMP_DEAMINASES_1"/>
    <property type="match status" value="1"/>
</dbReference>
<dbReference type="GO" id="GO:0042802">
    <property type="term" value="F:identical protein binding"/>
    <property type="evidence" value="ECO:0007669"/>
    <property type="project" value="UniProtKB-ARBA"/>
</dbReference>
<dbReference type="FunFam" id="3.40.140.10:FF:000008">
    <property type="entry name" value="Cytidine deaminase"/>
    <property type="match status" value="1"/>
</dbReference>
<reference evidence="17" key="2">
    <citation type="submission" date="2021-04" db="EMBL/GenBank/DDBJ databases">
        <authorList>
            <person name="Gilroy R."/>
        </authorList>
    </citation>
    <scope>NUCLEOTIDE SEQUENCE</scope>
    <source>
        <strain evidence="17">A6-441</strain>
    </source>
</reference>
<comment type="catalytic activity">
    <reaction evidence="11 15">
        <text>cytidine + H2O + H(+) = uridine + NH4(+)</text>
        <dbReference type="Rhea" id="RHEA:16069"/>
        <dbReference type="ChEBI" id="CHEBI:15377"/>
        <dbReference type="ChEBI" id="CHEBI:15378"/>
        <dbReference type="ChEBI" id="CHEBI:16704"/>
        <dbReference type="ChEBI" id="CHEBI:17562"/>
        <dbReference type="ChEBI" id="CHEBI:28938"/>
        <dbReference type="EC" id="3.5.4.5"/>
    </reaction>
</comment>
<proteinExistence type="inferred from homology"/>
<evidence type="ECO:0000256" key="14">
    <source>
        <dbReference type="PIRSR" id="PIRSR606262-3"/>
    </source>
</evidence>
<evidence type="ECO:0000256" key="11">
    <source>
        <dbReference type="ARBA" id="ARBA00049558"/>
    </source>
</evidence>
<keyword evidence="6 14" id="KW-0479">Metal-binding</keyword>
<dbReference type="InterPro" id="IPR050202">
    <property type="entry name" value="Cyt/Deoxycyt_deaminase"/>
</dbReference>
<protein>
    <recommendedName>
        <fullName evidence="5 15">Cytidine deaminase</fullName>
        <ecNumber evidence="4 15">3.5.4.5</ecNumber>
    </recommendedName>
    <alternativeName>
        <fullName evidence="9 15">Cytidine aminohydrolase</fullName>
    </alternativeName>
</protein>
<feature type="binding site" evidence="14">
    <location>
        <position position="93"/>
    </location>
    <ligand>
        <name>Zn(2+)</name>
        <dbReference type="ChEBI" id="CHEBI:29105"/>
        <note>catalytic</note>
    </ligand>
</feature>
<evidence type="ECO:0000313" key="18">
    <source>
        <dbReference type="Proteomes" id="UP000724657"/>
    </source>
</evidence>
<comment type="function">
    <text evidence="2 15">This enzyme scavenges exogenous and endogenous cytidine and 2'-deoxycytidine for UMP synthesis.</text>
</comment>
<dbReference type="PANTHER" id="PTHR11644:SF2">
    <property type="entry name" value="CYTIDINE DEAMINASE"/>
    <property type="match status" value="1"/>
</dbReference>
<keyword evidence="8 14" id="KW-0862">Zinc</keyword>
<dbReference type="GO" id="GO:0055086">
    <property type="term" value="P:nucleobase-containing small molecule metabolic process"/>
    <property type="evidence" value="ECO:0007669"/>
    <property type="project" value="UniProtKB-ARBA"/>
</dbReference>